<dbReference type="Gene3D" id="3.90.740.10">
    <property type="entry name" value="Valyl/Leucyl/Isoleucyl-tRNA synthetase, editing domain"/>
    <property type="match status" value="1"/>
</dbReference>
<evidence type="ECO:0000256" key="14">
    <source>
        <dbReference type="ARBA" id="ARBA00048359"/>
    </source>
</evidence>
<feature type="non-terminal residue" evidence="16">
    <location>
        <position position="393"/>
    </location>
</feature>
<dbReference type="GO" id="GO:0046872">
    <property type="term" value="F:metal ion binding"/>
    <property type="evidence" value="ECO:0007669"/>
    <property type="project" value="UniProtKB-KW"/>
</dbReference>
<dbReference type="InterPro" id="IPR023586">
    <property type="entry name" value="Ile-tRNA-ligase_type2"/>
</dbReference>
<evidence type="ECO:0000256" key="2">
    <source>
        <dbReference type="ARBA" id="ARBA00004496"/>
    </source>
</evidence>
<comment type="cofactor">
    <cofactor evidence="1">
        <name>Zn(2+)</name>
        <dbReference type="ChEBI" id="CHEBI:29105"/>
    </cofactor>
</comment>
<dbReference type="Gene3D" id="3.40.50.620">
    <property type="entry name" value="HUPs"/>
    <property type="match status" value="1"/>
</dbReference>
<gene>
    <name evidence="16" type="ORF">S01H1_11493</name>
</gene>
<dbReference type="FunFam" id="3.40.50.620:FF:000063">
    <property type="entry name" value="Isoleucine--tRNA ligase"/>
    <property type="match status" value="1"/>
</dbReference>
<evidence type="ECO:0000256" key="7">
    <source>
        <dbReference type="ARBA" id="ARBA00022723"/>
    </source>
</evidence>
<evidence type="ECO:0000256" key="5">
    <source>
        <dbReference type="ARBA" id="ARBA00022490"/>
    </source>
</evidence>
<dbReference type="PRINTS" id="PR00984">
    <property type="entry name" value="TRNASYNTHILE"/>
</dbReference>
<keyword evidence="12" id="KW-0030">Aminoacyl-tRNA synthetase</keyword>
<keyword evidence="10" id="KW-0067">ATP-binding</keyword>
<dbReference type="GO" id="GO:0002161">
    <property type="term" value="F:aminoacyl-tRNA deacylase activity"/>
    <property type="evidence" value="ECO:0007669"/>
    <property type="project" value="InterPro"/>
</dbReference>
<dbReference type="InterPro" id="IPR002301">
    <property type="entry name" value="Ile-tRNA-ligase"/>
</dbReference>
<keyword evidence="9" id="KW-0862">Zinc</keyword>
<evidence type="ECO:0000256" key="4">
    <source>
        <dbReference type="ARBA" id="ARBA00013165"/>
    </source>
</evidence>
<evidence type="ECO:0000256" key="1">
    <source>
        <dbReference type="ARBA" id="ARBA00001947"/>
    </source>
</evidence>
<comment type="function">
    <text evidence="13">Catalyzes the attachment of isoleucine to tRNA(Ile). As IleRS can inadvertently accommodate and process structurally similar amino acids such as valine, to avoid such errors it has two additional distinct tRNA(Ile)-dependent editing activities. One activity is designated as 'pretransfer' editing and involves the hydrolysis of activated Val-AMP. The other activity is designated 'posttransfer' editing and involves deacylation of mischarged Val-tRNA(Ile).</text>
</comment>
<dbReference type="InterPro" id="IPR014729">
    <property type="entry name" value="Rossmann-like_a/b/a_fold"/>
</dbReference>
<comment type="catalytic activity">
    <reaction evidence="14">
        <text>tRNA(Ile) + L-isoleucine + ATP = L-isoleucyl-tRNA(Ile) + AMP + diphosphate</text>
        <dbReference type="Rhea" id="RHEA:11060"/>
        <dbReference type="Rhea" id="RHEA-COMP:9666"/>
        <dbReference type="Rhea" id="RHEA-COMP:9695"/>
        <dbReference type="ChEBI" id="CHEBI:30616"/>
        <dbReference type="ChEBI" id="CHEBI:33019"/>
        <dbReference type="ChEBI" id="CHEBI:58045"/>
        <dbReference type="ChEBI" id="CHEBI:78442"/>
        <dbReference type="ChEBI" id="CHEBI:78528"/>
        <dbReference type="ChEBI" id="CHEBI:456215"/>
        <dbReference type="EC" id="6.1.1.5"/>
    </reaction>
</comment>
<keyword evidence="6" id="KW-0436">Ligase</keyword>
<evidence type="ECO:0000256" key="3">
    <source>
        <dbReference type="ARBA" id="ARBA00011245"/>
    </source>
</evidence>
<proteinExistence type="predicted"/>
<reference evidence="16" key="1">
    <citation type="journal article" date="2014" name="Front. Microbiol.">
        <title>High frequency of phylogenetically diverse reductive dehalogenase-homologous genes in deep subseafloor sedimentary metagenomes.</title>
        <authorList>
            <person name="Kawai M."/>
            <person name="Futagami T."/>
            <person name="Toyoda A."/>
            <person name="Takaki Y."/>
            <person name="Nishi S."/>
            <person name="Hori S."/>
            <person name="Arai W."/>
            <person name="Tsubouchi T."/>
            <person name="Morono Y."/>
            <person name="Uchiyama I."/>
            <person name="Ito T."/>
            <person name="Fujiyama A."/>
            <person name="Inagaki F."/>
            <person name="Takami H."/>
        </authorList>
    </citation>
    <scope>NUCLEOTIDE SEQUENCE</scope>
    <source>
        <strain evidence="16">Expedition CK06-06</strain>
    </source>
</reference>
<protein>
    <recommendedName>
        <fullName evidence="4">isoleucine--tRNA ligase</fullName>
        <ecNumber evidence="4">6.1.1.5</ecNumber>
    </recommendedName>
</protein>
<keyword evidence="7" id="KW-0479">Metal-binding</keyword>
<evidence type="ECO:0000259" key="15">
    <source>
        <dbReference type="Pfam" id="PF00133"/>
    </source>
</evidence>
<evidence type="ECO:0000256" key="6">
    <source>
        <dbReference type="ARBA" id="ARBA00022598"/>
    </source>
</evidence>
<dbReference type="PANTHER" id="PTHR42780:SF1">
    <property type="entry name" value="ISOLEUCINE--TRNA LIGASE, CYTOPLASMIC"/>
    <property type="match status" value="1"/>
</dbReference>
<dbReference type="GO" id="GO:0005524">
    <property type="term" value="F:ATP binding"/>
    <property type="evidence" value="ECO:0007669"/>
    <property type="project" value="UniProtKB-KW"/>
</dbReference>
<evidence type="ECO:0000256" key="8">
    <source>
        <dbReference type="ARBA" id="ARBA00022741"/>
    </source>
</evidence>
<dbReference type="GO" id="GO:0004822">
    <property type="term" value="F:isoleucine-tRNA ligase activity"/>
    <property type="evidence" value="ECO:0007669"/>
    <property type="project" value="UniProtKB-EC"/>
</dbReference>
<dbReference type="AlphaFoldDB" id="X0SFI4"/>
<keyword evidence="8" id="KW-0547">Nucleotide-binding</keyword>
<evidence type="ECO:0000256" key="9">
    <source>
        <dbReference type="ARBA" id="ARBA00022833"/>
    </source>
</evidence>
<dbReference type="Pfam" id="PF00133">
    <property type="entry name" value="tRNA-synt_1"/>
    <property type="match status" value="1"/>
</dbReference>
<evidence type="ECO:0000256" key="13">
    <source>
        <dbReference type="ARBA" id="ARBA00025217"/>
    </source>
</evidence>
<dbReference type="EMBL" id="BARS01005862">
    <property type="protein sequence ID" value="GAF79803.1"/>
    <property type="molecule type" value="Genomic_DNA"/>
</dbReference>
<evidence type="ECO:0000256" key="12">
    <source>
        <dbReference type="ARBA" id="ARBA00023146"/>
    </source>
</evidence>
<evidence type="ECO:0000256" key="10">
    <source>
        <dbReference type="ARBA" id="ARBA00022840"/>
    </source>
</evidence>
<dbReference type="InterPro" id="IPR009008">
    <property type="entry name" value="Val/Leu/Ile-tRNA-synth_edit"/>
</dbReference>
<dbReference type="GO" id="GO:0006428">
    <property type="term" value="P:isoleucyl-tRNA aminoacylation"/>
    <property type="evidence" value="ECO:0007669"/>
    <property type="project" value="InterPro"/>
</dbReference>
<dbReference type="InterPro" id="IPR002300">
    <property type="entry name" value="aa-tRNA-synth_Ia"/>
</dbReference>
<dbReference type="GO" id="GO:0005737">
    <property type="term" value="C:cytoplasm"/>
    <property type="evidence" value="ECO:0007669"/>
    <property type="project" value="UniProtKB-SubCell"/>
</dbReference>
<organism evidence="16">
    <name type="scientific">marine sediment metagenome</name>
    <dbReference type="NCBI Taxonomy" id="412755"/>
    <lineage>
        <taxon>unclassified sequences</taxon>
        <taxon>metagenomes</taxon>
        <taxon>ecological metagenomes</taxon>
    </lineage>
</organism>
<accession>X0SFI4</accession>
<name>X0SFI4_9ZZZZ</name>
<sequence length="393" mass="45204">MFKPVDSKTSFPEMEKRILQLWKDRDVFRKSIEGRPEDRLYTFYEGPPTANARPGVHHVLSRAFKDLFPRYKTMRGYRVPRKAGWDTHGLPVELEVERELGLKSKLEIEEFGVEEFNRRCRESVFRCVQEWEALTERIAFWLDMEHPYVTYENDYIESVWWIVKQLWDKGLLYLDYRSTPHCPRCGTSLSDGEVALGYQENTPDPSIYVKFRLADPSTGSGQDQEADPALRLADGVPTYILAWTTTPWTLPGNTALAVQRYADYALVEVERDGRRERLILVDAPELRFAVEEFLREDYQRVEEVSRFQGAALVGHRYEPLYDPPAWGVQAMWFDPQQDGRLVTVEKGQAVEAAYTVIAGEFVSLSDGTGVVHIAPAFGGEDFDVGKELGLLFL</sequence>
<comment type="subcellular location">
    <subcellularLocation>
        <location evidence="2">Cytoplasm</location>
    </subcellularLocation>
</comment>
<evidence type="ECO:0000313" key="16">
    <source>
        <dbReference type="EMBL" id="GAF79803.1"/>
    </source>
</evidence>
<keyword evidence="11" id="KW-0648">Protein biosynthesis</keyword>
<comment type="caution">
    <text evidence="16">The sequence shown here is derived from an EMBL/GenBank/DDBJ whole genome shotgun (WGS) entry which is preliminary data.</text>
</comment>
<keyword evidence="5" id="KW-0963">Cytoplasm</keyword>
<dbReference type="SUPFAM" id="SSF52374">
    <property type="entry name" value="Nucleotidylyl transferase"/>
    <property type="match status" value="1"/>
</dbReference>
<dbReference type="EC" id="6.1.1.5" evidence="4"/>
<dbReference type="SUPFAM" id="SSF50677">
    <property type="entry name" value="ValRS/IleRS/LeuRS editing domain"/>
    <property type="match status" value="1"/>
</dbReference>
<dbReference type="PANTHER" id="PTHR42780">
    <property type="entry name" value="SOLEUCYL-TRNA SYNTHETASE"/>
    <property type="match status" value="1"/>
</dbReference>
<comment type="subunit">
    <text evidence="3">Monomer.</text>
</comment>
<feature type="domain" description="Aminoacyl-tRNA synthetase class Ia" evidence="15">
    <location>
        <begin position="18"/>
        <end position="241"/>
    </location>
</feature>
<evidence type="ECO:0000256" key="11">
    <source>
        <dbReference type="ARBA" id="ARBA00022917"/>
    </source>
</evidence>